<proteinExistence type="predicted"/>
<evidence type="ECO:0000313" key="1">
    <source>
        <dbReference type="EMBL" id="RGS38242.1"/>
    </source>
</evidence>
<comment type="caution">
    <text evidence="1">The sequence shown here is derived from an EMBL/GenBank/DDBJ whole genome shotgun (WGS) entry which is preliminary data.</text>
</comment>
<accession>A0A412IKQ8</accession>
<evidence type="ECO:0000313" key="2">
    <source>
        <dbReference type="Proteomes" id="UP000283341"/>
    </source>
</evidence>
<dbReference type="RefSeq" id="WP_118402223.1">
    <property type="nucleotide sequence ID" value="NZ_JADNFX010000027.1"/>
</dbReference>
<dbReference type="EMBL" id="QRVJ01000004">
    <property type="protein sequence ID" value="RGS38242.1"/>
    <property type="molecule type" value="Genomic_DNA"/>
</dbReference>
<protein>
    <recommendedName>
        <fullName evidence="3">Outer membrane protein beta-barrel domain-containing protein</fullName>
    </recommendedName>
</protein>
<reference evidence="1 2" key="1">
    <citation type="submission" date="2018-08" db="EMBL/GenBank/DDBJ databases">
        <title>A genome reference for cultivated species of the human gut microbiota.</title>
        <authorList>
            <person name="Zou Y."/>
            <person name="Xue W."/>
            <person name="Luo G."/>
        </authorList>
    </citation>
    <scope>NUCLEOTIDE SEQUENCE [LARGE SCALE GENOMIC DNA]</scope>
    <source>
        <strain evidence="1 2">AF22-3AC</strain>
    </source>
</reference>
<evidence type="ECO:0008006" key="3">
    <source>
        <dbReference type="Google" id="ProtNLM"/>
    </source>
</evidence>
<dbReference type="Proteomes" id="UP000283341">
    <property type="component" value="Unassembled WGS sequence"/>
</dbReference>
<name>A0A412IKQ8_9BACE</name>
<gene>
    <name evidence="1" type="ORF">DWX97_07765</name>
</gene>
<sequence length="246" mass="27800">MKVKITLILLLLVTVASSMKAGRPKRIDREIQNSMFIPKGQWMFGGTVSYSEHDESNLNFLVLKDVEGVGYTFKVSPYVGYFIKDNIAVGARFTYNRTYLNMENFDLNLGEDFNINLSNLYYLQHKYEVSGLVRTYMPVGRSKIFGLFNEARLTYGYSTGKNSTGAGTEYDGTFEKSHHLQLGIAPGLTAFVTDWASVEVSVGVMGFNFKWQDQNTNQVESGSRRVSSGNFKFDLFSINIGMTFYL</sequence>
<dbReference type="AlphaFoldDB" id="A0A412IKQ8"/>
<organism evidence="1 2">
    <name type="scientific">Bacteroides cellulosilyticus</name>
    <dbReference type="NCBI Taxonomy" id="246787"/>
    <lineage>
        <taxon>Bacteria</taxon>
        <taxon>Pseudomonadati</taxon>
        <taxon>Bacteroidota</taxon>
        <taxon>Bacteroidia</taxon>
        <taxon>Bacteroidales</taxon>
        <taxon>Bacteroidaceae</taxon>
        <taxon>Bacteroides</taxon>
    </lineage>
</organism>